<protein>
    <recommendedName>
        <fullName evidence="4">Transporter</fullName>
    </recommendedName>
</protein>
<dbReference type="Proteomes" id="UP000469159">
    <property type="component" value="Unassembled WGS sequence"/>
</dbReference>
<sequence>MRYAIVIAALLAPSPLLAQDLEDAPAVRDRSGPGFELSTGLDFEQGDYGTGSDIEKLSIPVTVRASTGRVHASAQLPWVRVTAPENVIPPTGPLGLPILVDPSRPAGVTTREGLGDLRLGLAYDLSGRGVIASVRSGVKLPTASTSEGLGTGETDYSVGADLAKQIGPVTPFVGVTYTMPGDPEGFELRNSVSGHAGASLRLGGATTAHVGYGYAESSLDTVEDEQRVFGGVNTAVGGGVSLGLYGSGGLSESAPDLGAGVTLGLSFGR</sequence>
<name>A0A6I4URH4_9SPHN</name>
<dbReference type="RefSeq" id="WP_160746335.1">
    <property type="nucleotide sequence ID" value="NZ_WTYK01000003.1"/>
</dbReference>
<dbReference type="SUPFAM" id="SSF56935">
    <property type="entry name" value="Porins"/>
    <property type="match status" value="1"/>
</dbReference>
<reference evidence="2 3" key="1">
    <citation type="submission" date="2019-12" db="EMBL/GenBank/DDBJ databases">
        <title>Genomic-based taxomic classification of the family Erythrobacteraceae.</title>
        <authorList>
            <person name="Xu L."/>
        </authorList>
    </citation>
    <scope>NUCLEOTIDE SEQUENCE [LARGE SCALE GENOMIC DNA]</scope>
    <source>
        <strain evidence="2 3">MCCC 1K02066</strain>
    </source>
</reference>
<comment type="caution">
    <text evidence="2">The sequence shown here is derived from an EMBL/GenBank/DDBJ whole genome shotgun (WGS) entry which is preliminary data.</text>
</comment>
<evidence type="ECO:0000256" key="1">
    <source>
        <dbReference type="SAM" id="SignalP"/>
    </source>
</evidence>
<proteinExistence type="predicted"/>
<evidence type="ECO:0000313" key="2">
    <source>
        <dbReference type="EMBL" id="MXP41492.1"/>
    </source>
</evidence>
<keyword evidence="3" id="KW-1185">Reference proteome</keyword>
<evidence type="ECO:0008006" key="4">
    <source>
        <dbReference type="Google" id="ProtNLM"/>
    </source>
</evidence>
<dbReference type="EMBL" id="WTYK01000003">
    <property type="protein sequence ID" value="MXP41492.1"/>
    <property type="molecule type" value="Genomic_DNA"/>
</dbReference>
<organism evidence="2 3">
    <name type="scientific">Croceibacterium soli</name>
    <dbReference type="NCBI Taxonomy" id="1739690"/>
    <lineage>
        <taxon>Bacteria</taxon>
        <taxon>Pseudomonadati</taxon>
        <taxon>Pseudomonadota</taxon>
        <taxon>Alphaproteobacteria</taxon>
        <taxon>Sphingomonadales</taxon>
        <taxon>Erythrobacteraceae</taxon>
        <taxon>Croceibacterium</taxon>
    </lineage>
</organism>
<keyword evidence="1" id="KW-0732">Signal</keyword>
<accession>A0A6I4URH4</accession>
<dbReference type="OrthoDB" id="7469591at2"/>
<feature type="signal peptide" evidence="1">
    <location>
        <begin position="1"/>
        <end position="18"/>
    </location>
</feature>
<gene>
    <name evidence="2" type="ORF">GRI75_07525</name>
</gene>
<feature type="chain" id="PRO_5026159372" description="Transporter" evidence="1">
    <location>
        <begin position="19"/>
        <end position="269"/>
    </location>
</feature>
<evidence type="ECO:0000313" key="3">
    <source>
        <dbReference type="Proteomes" id="UP000469159"/>
    </source>
</evidence>
<dbReference type="AlphaFoldDB" id="A0A6I4URH4"/>